<dbReference type="PANTHER" id="PTHR30258">
    <property type="entry name" value="TYPE II SECRETION SYSTEM PROTEIN GSPE-RELATED"/>
    <property type="match status" value="1"/>
</dbReference>
<keyword evidence="2" id="KW-0547">Nucleotide-binding</keyword>
<keyword evidence="3" id="KW-0067">ATP-binding</keyword>
<dbReference type="Gene3D" id="3.30.300.160">
    <property type="entry name" value="Type II secretion system, protein E, N-terminal domain"/>
    <property type="match status" value="1"/>
</dbReference>
<dbReference type="CDD" id="cd01129">
    <property type="entry name" value="PulE-GspE-like"/>
    <property type="match status" value="1"/>
</dbReference>
<gene>
    <name evidence="5" type="ORF">UX57_C0001G0031</name>
</gene>
<accession>A0A0G1QAI5</accession>
<dbReference type="EMBL" id="LCMS01000001">
    <property type="protein sequence ID" value="KKU41807.1"/>
    <property type="molecule type" value="Genomic_DNA"/>
</dbReference>
<dbReference type="PATRIC" id="fig|1618994.3.peg.35"/>
<name>A0A0G1QAI5_9BACT</name>
<comment type="similarity">
    <text evidence="1">Belongs to the GSP E family.</text>
</comment>
<dbReference type="GO" id="GO:0016887">
    <property type="term" value="F:ATP hydrolysis activity"/>
    <property type="evidence" value="ECO:0007669"/>
    <property type="project" value="TreeGrafter"/>
</dbReference>
<reference evidence="5 6" key="1">
    <citation type="journal article" date="2015" name="Nature">
        <title>rRNA introns, odd ribosomes, and small enigmatic genomes across a large radiation of phyla.</title>
        <authorList>
            <person name="Brown C.T."/>
            <person name="Hug L.A."/>
            <person name="Thomas B.C."/>
            <person name="Sharon I."/>
            <person name="Castelle C.J."/>
            <person name="Singh A."/>
            <person name="Wilkins M.J."/>
            <person name="Williams K.H."/>
            <person name="Banfield J.F."/>
        </authorList>
    </citation>
    <scope>NUCLEOTIDE SEQUENCE [LARGE SCALE GENOMIC DNA]</scope>
</reference>
<dbReference type="GO" id="GO:0005524">
    <property type="term" value="F:ATP binding"/>
    <property type="evidence" value="ECO:0007669"/>
    <property type="project" value="UniProtKB-KW"/>
</dbReference>
<dbReference type="PANTHER" id="PTHR30258:SF1">
    <property type="entry name" value="PROTEIN TRANSPORT PROTEIN HOFB HOMOLOG"/>
    <property type="match status" value="1"/>
</dbReference>
<evidence type="ECO:0000256" key="2">
    <source>
        <dbReference type="ARBA" id="ARBA00022741"/>
    </source>
</evidence>
<sequence>MTQEQFHEALVEHGTITEDQFQSVIDSREAKEAGIGEALVVRGVISESQLGQMLAWWYKVPYFDFGKEGVDHEITRLLPESFVREQRVIPVSHHEQEGFKVATSDPKNIVLRCLLEKYLRDRVQFVFATDRQIAGHLYLFQQNLGETIKKILKQPAVFGNATDTKAVTITDTLISFAYQTGVSDIHLESGEKITMVRFRVDGVLHDMAEIPPEIHQAVISRLKVMARLPTDETRKTQDGKILFQSPWHDAVDIRLSLVPTTHAENAVLRLLTDRNKNFSFHDIGLRERDGEKVLNASHQPWGMILVAGPTGSGKTTTLYSVLKMLNDRDIHIVTIEDPVEYDMKGVTQIQVNEKVGLTFASGLRSIVRQDPDIIMVGEIRDRETAGIAINAAMTGHLVLSTIHTNDAATTFVRLVDMGAEDYLLASTINVVIAQRLIRRICLGCIQSVFLTPSQIQIIERIPKAKEYLLNISEKQNLSDVRLFAGKGCQACHQTGYKDRVGIFEVLDVTERIRQGIMERKEAETIKEIALNDGMTTMLQDGFNKALVGLTTIEEVLHETQTTS</sequence>
<dbReference type="GO" id="GO:0005886">
    <property type="term" value="C:plasma membrane"/>
    <property type="evidence" value="ECO:0007669"/>
    <property type="project" value="TreeGrafter"/>
</dbReference>
<dbReference type="InterPro" id="IPR003593">
    <property type="entry name" value="AAA+_ATPase"/>
</dbReference>
<dbReference type="FunFam" id="3.40.50.300:FF:000398">
    <property type="entry name" value="Type IV pilus assembly ATPase PilB"/>
    <property type="match status" value="1"/>
</dbReference>
<dbReference type="InterPro" id="IPR037257">
    <property type="entry name" value="T2SS_E_N_sf"/>
</dbReference>
<dbReference type="Pfam" id="PF05157">
    <property type="entry name" value="MshEN"/>
    <property type="match status" value="1"/>
</dbReference>
<proteinExistence type="inferred from homology"/>
<dbReference type="STRING" id="1618994.UX57_C0001G0031"/>
<dbReference type="SMART" id="SM00382">
    <property type="entry name" value="AAA"/>
    <property type="match status" value="1"/>
</dbReference>
<dbReference type="Gene3D" id="3.30.450.90">
    <property type="match status" value="1"/>
</dbReference>
<dbReference type="SUPFAM" id="SSF160246">
    <property type="entry name" value="EspE N-terminal domain-like"/>
    <property type="match status" value="1"/>
</dbReference>
<dbReference type="Pfam" id="PF00437">
    <property type="entry name" value="T2SSE"/>
    <property type="match status" value="1"/>
</dbReference>
<feature type="domain" description="Bacterial type II secretion system protein E" evidence="4">
    <location>
        <begin position="367"/>
        <end position="381"/>
    </location>
</feature>
<protein>
    <submittedName>
        <fullName evidence="5">Type II secretion system protein E</fullName>
    </submittedName>
</protein>
<dbReference type="Gene3D" id="3.40.50.300">
    <property type="entry name" value="P-loop containing nucleotide triphosphate hydrolases"/>
    <property type="match status" value="1"/>
</dbReference>
<organism evidence="5 6">
    <name type="scientific">Candidatus Uhrbacteria bacterium GW2011_GWE2_46_68</name>
    <dbReference type="NCBI Taxonomy" id="1618994"/>
    <lineage>
        <taxon>Bacteria</taxon>
        <taxon>Candidatus Uhriibacteriota</taxon>
    </lineage>
</organism>
<dbReference type="InterPro" id="IPR007831">
    <property type="entry name" value="T2SS_GspE_N"/>
</dbReference>
<evidence type="ECO:0000313" key="5">
    <source>
        <dbReference type="EMBL" id="KKU41807.1"/>
    </source>
</evidence>
<evidence type="ECO:0000313" key="6">
    <source>
        <dbReference type="Proteomes" id="UP000034795"/>
    </source>
</evidence>
<dbReference type="AlphaFoldDB" id="A0A0G1QAI5"/>
<dbReference type="PROSITE" id="PS00662">
    <property type="entry name" value="T2SP_E"/>
    <property type="match status" value="1"/>
</dbReference>
<dbReference type="SUPFAM" id="SSF52540">
    <property type="entry name" value="P-loop containing nucleoside triphosphate hydrolases"/>
    <property type="match status" value="1"/>
</dbReference>
<evidence type="ECO:0000256" key="1">
    <source>
        <dbReference type="ARBA" id="ARBA00006611"/>
    </source>
</evidence>
<evidence type="ECO:0000259" key="4">
    <source>
        <dbReference type="PROSITE" id="PS00662"/>
    </source>
</evidence>
<dbReference type="Proteomes" id="UP000034795">
    <property type="component" value="Unassembled WGS sequence"/>
</dbReference>
<evidence type="ECO:0000256" key="3">
    <source>
        <dbReference type="ARBA" id="ARBA00022840"/>
    </source>
</evidence>
<dbReference type="InterPro" id="IPR027417">
    <property type="entry name" value="P-loop_NTPase"/>
</dbReference>
<dbReference type="InterPro" id="IPR001482">
    <property type="entry name" value="T2SS/T4SS_dom"/>
</dbReference>
<comment type="caution">
    <text evidence="5">The sequence shown here is derived from an EMBL/GenBank/DDBJ whole genome shotgun (WGS) entry which is preliminary data.</text>
</comment>